<dbReference type="AlphaFoldDB" id="A0A1I5X6S3"/>
<organism evidence="1 2">
    <name type="scientific">Desemzia incerta</name>
    <dbReference type="NCBI Taxonomy" id="82801"/>
    <lineage>
        <taxon>Bacteria</taxon>
        <taxon>Bacillati</taxon>
        <taxon>Bacillota</taxon>
        <taxon>Bacilli</taxon>
        <taxon>Lactobacillales</taxon>
        <taxon>Carnobacteriaceae</taxon>
        <taxon>Desemzia</taxon>
    </lineage>
</organism>
<keyword evidence="2" id="KW-1185">Reference proteome</keyword>
<evidence type="ECO:0000313" key="1">
    <source>
        <dbReference type="EMBL" id="SFQ27526.1"/>
    </source>
</evidence>
<accession>A0A1I5X6S3</accession>
<reference evidence="1 2" key="1">
    <citation type="submission" date="2016-10" db="EMBL/GenBank/DDBJ databases">
        <authorList>
            <person name="de Groot N.N."/>
        </authorList>
    </citation>
    <scope>NUCLEOTIDE SEQUENCE [LARGE SCALE GENOMIC DNA]</scope>
    <source>
        <strain evidence="1 2">DSM 20581</strain>
    </source>
</reference>
<name>A0A1I5X6S3_9LACT</name>
<protein>
    <submittedName>
        <fullName evidence="1">Uncharacterized protein</fullName>
    </submittedName>
</protein>
<proteinExistence type="predicted"/>
<dbReference type="RefSeq" id="WP_143084243.1">
    <property type="nucleotide sequence ID" value="NZ_FOXW01000004.1"/>
</dbReference>
<gene>
    <name evidence="1" type="ORF">SAMN04488506_1220</name>
</gene>
<dbReference type="Proteomes" id="UP000199136">
    <property type="component" value="Unassembled WGS sequence"/>
</dbReference>
<sequence length="132" mass="14777">MCLRVSTTQLAQTASRVSKGVNGREVTISESTGKLIEFGLLTIFLYDLETSTTVFRLMDYKVNSASNTFSFIVSGNYRFMQMIVKRPDFGDLSKSVSIKVNQNASDVYLKKSEQAELLSTGYKANLMQAFEE</sequence>
<evidence type="ECO:0000313" key="2">
    <source>
        <dbReference type="Proteomes" id="UP000199136"/>
    </source>
</evidence>
<dbReference type="STRING" id="82801.SAMN04488506_1220"/>
<dbReference type="EMBL" id="FOXW01000004">
    <property type="protein sequence ID" value="SFQ27526.1"/>
    <property type="molecule type" value="Genomic_DNA"/>
</dbReference>